<comment type="caution">
    <text evidence="7">The sequence shown here is derived from an EMBL/GenBank/DDBJ whole genome shotgun (WGS) entry which is preliminary data.</text>
</comment>
<reference evidence="7 8" key="1">
    <citation type="submission" date="2024-05" db="EMBL/GenBank/DDBJ databases">
        <title>Genetic variation in Jamaican populations of the coffee berry borer (Hypothenemus hampei).</title>
        <authorList>
            <person name="Errbii M."/>
            <person name="Myrie A."/>
        </authorList>
    </citation>
    <scope>NUCLEOTIDE SEQUENCE [LARGE SCALE GENOMIC DNA]</scope>
    <source>
        <strain evidence="7">JA-Hopewell-2020-01-JO</strain>
        <tissue evidence="7">Whole body</tissue>
    </source>
</reference>
<evidence type="ECO:0000256" key="4">
    <source>
        <dbReference type="ARBA" id="ARBA00023163"/>
    </source>
</evidence>
<evidence type="ECO:0000256" key="3">
    <source>
        <dbReference type="ARBA" id="ARBA00023015"/>
    </source>
</evidence>
<comment type="function">
    <text evidence="5">Involved in transvection phenomena (= synapsis-dependent gene expression), where the synaptic pairing of chromosomes carrying genes with which zeste interacts influences the expression of these genes. Zeste binds to DNA and stimulates transcription from a nearby promoter.</text>
</comment>
<name>A0ABD1FDJ0_HYPHA</name>
<evidence type="ECO:0000256" key="1">
    <source>
        <dbReference type="ARBA" id="ARBA00011764"/>
    </source>
</evidence>
<keyword evidence="3" id="KW-0805">Transcription regulation</keyword>
<organism evidence="7 8">
    <name type="scientific">Hypothenemus hampei</name>
    <name type="common">Coffee berry borer</name>
    <dbReference type="NCBI Taxonomy" id="57062"/>
    <lineage>
        <taxon>Eukaryota</taxon>
        <taxon>Metazoa</taxon>
        <taxon>Ecdysozoa</taxon>
        <taxon>Arthropoda</taxon>
        <taxon>Hexapoda</taxon>
        <taxon>Insecta</taxon>
        <taxon>Pterygota</taxon>
        <taxon>Neoptera</taxon>
        <taxon>Endopterygota</taxon>
        <taxon>Coleoptera</taxon>
        <taxon>Polyphaga</taxon>
        <taxon>Cucujiformia</taxon>
        <taxon>Curculionidae</taxon>
        <taxon>Scolytinae</taxon>
        <taxon>Hypothenemus</taxon>
    </lineage>
</organism>
<dbReference type="Pfam" id="PF13873">
    <property type="entry name" value="Myb_DNA-bind_5"/>
    <property type="match status" value="1"/>
</dbReference>
<gene>
    <name evidence="7" type="ORF">ABEB36_000155</name>
</gene>
<dbReference type="InterPro" id="IPR028002">
    <property type="entry name" value="Myb_DNA-bind_5"/>
</dbReference>
<evidence type="ECO:0000259" key="6">
    <source>
        <dbReference type="Pfam" id="PF13873"/>
    </source>
</evidence>
<dbReference type="EMBL" id="JBDJPC010000001">
    <property type="protein sequence ID" value="KAL1516236.1"/>
    <property type="molecule type" value="Genomic_DNA"/>
</dbReference>
<evidence type="ECO:0000256" key="5">
    <source>
        <dbReference type="ARBA" id="ARBA00025466"/>
    </source>
</evidence>
<accession>A0ABD1FDJ0</accession>
<proteinExistence type="predicted"/>
<evidence type="ECO:0000313" key="8">
    <source>
        <dbReference type="Proteomes" id="UP001566132"/>
    </source>
</evidence>
<protein>
    <recommendedName>
        <fullName evidence="2">Regulatory protein zeste</fullName>
    </recommendedName>
</protein>
<keyword evidence="8" id="KW-1185">Reference proteome</keyword>
<feature type="domain" description="Myb/SANT-like DNA-binding" evidence="6">
    <location>
        <begin position="11"/>
        <end position="63"/>
    </location>
</feature>
<evidence type="ECO:0000256" key="2">
    <source>
        <dbReference type="ARBA" id="ARBA00016807"/>
    </source>
</evidence>
<dbReference type="Proteomes" id="UP001566132">
    <property type="component" value="Unassembled WGS sequence"/>
</dbReference>
<dbReference type="AlphaFoldDB" id="A0ABD1FDJ0"/>
<comment type="subunit">
    <text evidence="1">Self-associates forming complexes of several hundred monomers.</text>
</comment>
<keyword evidence="4" id="KW-0804">Transcription</keyword>
<sequence>MVLKMANKRVRVPNFSSEEETLLVSLVEDYKNIIECKKTGNSTWQEKKLAWEAIENKFNSQNNKSIRRYGTN</sequence>
<evidence type="ECO:0000313" key="7">
    <source>
        <dbReference type="EMBL" id="KAL1516236.1"/>
    </source>
</evidence>